<dbReference type="Proteomes" id="UP000229970">
    <property type="component" value="Unassembled WGS sequence"/>
</dbReference>
<gene>
    <name evidence="2" type="ORF">BHC46_04250</name>
</gene>
<evidence type="ECO:0008006" key="4">
    <source>
        <dbReference type="Google" id="ProtNLM"/>
    </source>
</evidence>
<dbReference type="EMBL" id="MEIP01000013">
    <property type="protein sequence ID" value="PIT48436.1"/>
    <property type="molecule type" value="Genomic_DNA"/>
</dbReference>
<dbReference type="NCBIfam" id="TIGR02532">
    <property type="entry name" value="IV_pilin_GFxxxE"/>
    <property type="match status" value="1"/>
</dbReference>
<feature type="transmembrane region" description="Helical" evidence="1">
    <location>
        <begin position="34"/>
        <end position="59"/>
    </location>
</feature>
<dbReference type="AlphaFoldDB" id="A0A2N9XJD1"/>
<keyword evidence="1" id="KW-1133">Transmembrane helix</keyword>
<accession>A0A2N9XJD1</accession>
<dbReference type="InterPro" id="IPR012902">
    <property type="entry name" value="N_methyl_site"/>
</dbReference>
<proteinExistence type="predicted"/>
<reference evidence="2 3" key="1">
    <citation type="journal article" date="2017" name="MBio">
        <title>Type VI secretion-mediated competition in the bee gut microbiome.</title>
        <authorList>
            <person name="Steele M.I."/>
            <person name="Kwong W.K."/>
            <person name="Powell J.E."/>
            <person name="Whiteley M."/>
            <person name="Moran N.A."/>
        </authorList>
    </citation>
    <scope>NUCLEOTIDE SEQUENCE [LARGE SCALE GENOMIC DNA]</scope>
    <source>
        <strain evidence="2 3">Ruf1-X</strain>
    </source>
</reference>
<organism evidence="2 3">
    <name type="scientific">Snodgrassella alvi</name>
    <dbReference type="NCBI Taxonomy" id="1196083"/>
    <lineage>
        <taxon>Bacteria</taxon>
        <taxon>Pseudomonadati</taxon>
        <taxon>Pseudomonadota</taxon>
        <taxon>Betaproteobacteria</taxon>
        <taxon>Neisseriales</taxon>
        <taxon>Neisseriaceae</taxon>
        <taxon>Snodgrassella</taxon>
    </lineage>
</organism>
<evidence type="ECO:0000313" key="3">
    <source>
        <dbReference type="Proteomes" id="UP000229970"/>
    </source>
</evidence>
<evidence type="ECO:0000256" key="1">
    <source>
        <dbReference type="SAM" id="Phobius"/>
    </source>
</evidence>
<protein>
    <recommendedName>
        <fullName evidence="4">Type IV fimbrial biogenesis protein PilW</fullName>
    </recommendedName>
</protein>
<dbReference type="RefSeq" id="WP_100138991.1">
    <property type="nucleotide sequence ID" value="NZ_MEIP01000013.1"/>
</dbReference>
<name>A0A2N9XJD1_9NEIS</name>
<keyword evidence="1" id="KW-0812">Transmembrane</keyword>
<evidence type="ECO:0000313" key="2">
    <source>
        <dbReference type="EMBL" id="PIT48436.1"/>
    </source>
</evidence>
<sequence>MKKAYHGQINQGKTASKFASRSATMLSKQSGFSLIEVMVASIISIIILLAASSTFLTTYKLKEQVKTRISYEQDVRNTANLLRSDARQLGNFSCMNPPAAGDLNNIFNSSFTDTNNKQFLSTSFDSASIGVTPTAGNQPLIITYINEKYASNLVATDCYKDIPQLRQHVDAAVYVVGTTNSDNEPGLYRVNYTGGTWSAPQLLVSNVSSIQYDFHYDGHNAVPNTNLSCPPPTMQASSPAKHVENLERDHLDFNFAQPPVLITATLSINQNGESVDYAIKAMVRRGEVCVNNQVQP</sequence>
<dbReference type="PROSITE" id="PS00409">
    <property type="entry name" value="PROKAR_NTER_METHYL"/>
    <property type="match status" value="1"/>
</dbReference>
<comment type="caution">
    <text evidence="2">The sequence shown here is derived from an EMBL/GenBank/DDBJ whole genome shotgun (WGS) entry which is preliminary data.</text>
</comment>
<dbReference type="Pfam" id="PF07963">
    <property type="entry name" value="N_methyl"/>
    <property type="match status" value="1"/>
</dbReference>
<keyword evidence="1" id="KW-0472">Membrane</keyword>